<reference evidence="1" key="1">
    <citation type="submission" date="2023-04" db="EMBL/GenBank/DDBJ databases">
        <title>A chromosome-level genome assembly of the parasitoid wasp Eretmocerus hayati.</title>
        <authorList>
            <person name="Zhong Y."/>
            <person name="Liu S."/>
            <person name="Liu Y."/>
        </authorList>
    </citation>
    <scope>NUCLEOTIDE SEQUENCE</scope>
    <source>
        <strain evidence="1">ZJU_SS_LIU_2023</strain>
    </source>
</reference>
<evidence type="ECO:0000313" key="1">
    <source>
        <dbReference type="EMBL" id="KAJ8682919.1"/>
    </source>
</evidence>
<keyword evidence="2" id="KW-1185">Reference proteome</keyword>
<organism evidence="1 2">
    <name type="scientific">Eretmocerus hayati</name>
    <dbReference type="NCBI Taxonomy" id="131215"/>
    <lineage>
        <taxon>Eukaryota</taxon>
        <taxon>Metazoa</taxon>
        <taxon>Ecdysozoa</taxon>
        <taxon>Arthropoda</taxon>
        <taxon>Hexapoda</taxon>
        <taxon>Insecta</taxon>
        <taxon>Pterygota</taxon>
        <taxon>Neoptera</taxon>
        <taxon>Endopterygota</taxon>
        <taxon>Hymenoptera</taxon>
        <taxon>Apocrita</taxon>
        <taxon>Proctotrupomorpha</taxon>
        <taxon>Chalcidoidea</taxon>
        <taxon>Aphelinidae</taxon>
        <taxon>Aphelininae</taxon>
        <taxon>Eretmocerus</taxon>
    </lineage>
</organism>
<name>A0ACC2PHX5_9HYME</name>
<comment type="caution">
    <text evidence="1">The sequence shown here is derived from an EMBL/GenBank/DDBJ whole genome shotgun (WGS) entry which is preliminary data.</text>
</comment>
<proteinExistence type="predicted"/>
<evidence type="ECO:0000313" key="2">
    <source>
        <dbReference type="Proteomes" id="UP001239111"/>
    </source>
</evidence>
<dbReference type="EMBL" id="CM056741">
    <property type="protein sequence ID" value="KAJ8682919.1"/>
    <property type="molecule type" value="Genomic_DNA"/>
</dbReference>
<accession>A0ACC2PHX5</accession>
<dbReference type="Proteomes" id="UP001239111">
    <property type="component" value="Chromosome 1"/>
</dbReference>
<gene>
    <name evidence="1" type="ORF">QAD02_018711</name>
</gene>
<protein>
    <submittedName>
        <fullName evidence="1">Uncharacterized protein</fullName>
    </submittedName>
</protein>
<sequence>MLMALETTQRAETFISIGISNICSSASEFEIKIPQLIEPSKPGRRQPLLRLPFFHDSPELWVGHTLNRYIEVTQPIRGNITQLFVTTKKPHKAASVQTLNNWLKSVLAECGLSEFTGHNTRYAFASAAFAERVDLNVLKNAAGWSEKSKTFDKFYKRPIVQPNTTLAEQVIRNKRK</sequence>